<dbReference type="Pfam" id="PF24626">
    <property type="entry name" value="SH3_Tf2-1"/>
    <property type="match status" value="1"/>
</dbReference>
<keyword evidence="2" id="KW-1185">Reference proteome</keyword>
<protein>
    <submittedName>
        <fullName evidence="3">Uncharacterized protein LOC109728536</fullName>
    </submittedName>
</protein>
<dbReference type="SUPFAM" id="SSF54160">
    <property type="entry name" value="Chromo domain-like"/>
    <property type="match status" value="1"/>
</dbReference>
<organism evidence="2 3">
    <name type="scientific">Ananas comosus</name>
    <name type="common">Pineapple</name>
    <name type="synonym">Ananas ananas</name>
    <dbReference type="NCBI Taxonomy" id="4615"/>
    <lineage>
        <taxon>Eukaryota</taxon>
        <taxon>Viridiplantae</taxon>
        <taxon>Streptophyta</taxon>
        <taxon>Embryophyta</taxon>
        <taxon>Tracheophyta</taxon>
        <taxon>Spermatophyta</taxon>
        <taxon>Magnoliopsida</taxon>
        <taxon>Liliopsida</taxon>
        <taxon>Poales</taxon>
        <taxon>Bromeliaceae</taxon>
        <taxon>Bromelioideae</taxon>
        <taxon>Ananas</taxon>
    </lineage>
</organism>
<dbReference type="GeneID" id="109728536"/>
<dbReference type="AlphaFoldDB" id="A0A6P5HKL7"/>
<evidence type="ECO:0000313" key="3">
    <source>
        <dbReference type="RefSeq" id="XP_020114545.1"/>
    </source>
</evidence>
<evidence type="ECO:0000259" key="1">
    <source>
        <dbReference type="Pfam" id="PF24626"/>
    </source>
</evidence>
<feature type="domain" description="Tf2-1-like SH3-like" evidence="1">
    <location>
        <begin position="52"/>
        <end position="116"/>
    </location>
</feature>
<evidence type="ECO:0000313" key="2">
    <source>
        <dbReference type="Proteomes" id="UP000515123"/>
    </source>
</evidence>
<dbReference type="InterPro" id="IPR056924">
    <property type="entry name" value="SH3_Tf2-1"/>
</dbReference>
<proteinExistence type="predicted"/>
<dbReference type="Proteomes" id="UP000515123">
    <property type="component" value="Linkage group 24"/>
</dbReference>
<dbReference type="OrthoDB" id="779927at2759"/>
<dbReference type="PANTHER" id="PTHR46148:SF60">
    <property type="entry name" value="CHROMO DOMAIN-CONTAINING PROTEIN"/>
    <property type="match status" value="1"/>
</dbReference>
<sequence length="192" mass="22322">MIKGGCKAYLATMVDGRREHPDLGSIRVASAAQSRQKSYADKRRKDLEFAVGDRVFLRVSPMRGVKRFGVRGKLSPRYVGPFEILERVGEVAYKLALPPRLAGVHNVFHVSNLRKYIRNSAHVLEYEPVELREDMSYKEYPVCILDREVKKLRSRKIPYVKVQWSNHAAREATWELEETMRREYPHLFESTS</sequence>
<reference evidence="3" key="2">
    <citation type="submission" date="2025-08" db="UniProtKB">
        <authorList>
            <consortium name="RefSeq"/>
        </authorList>
    </citation>
    <scope>IDENTIFICATION</scope>
    <source>
        <tissue evidence="3">Leaf</tissue>
    </source>
</reference>
<accession>A0A6P5HKL7</accession>
<dbReference type="RefSeq" id="XP_020114545.1">
    <property type="nucleotide sequence ID" value="XM_020258956.1"/>
</dbReference>
<dbReference type="InterPro" id="IPR016197">
    <property type="entry name" value="Chromo-like_dom_sf"/>
</dbReference>
<gene>
    <name evidence="3" type="primary">LOC109728536</name>
</gene>
<reference evidence="2" key="1">
    <citation type="journal article" date="2015" name="Nat. Genet.">
        <title>The pineapple genome and the evolution of CAM photosynthesis.</title>
        <authorList>
            <person name="Ming R."/>
            <person name="VanBuren R."/>
            <person name="Wai C.M."/>
            <person name="Tang H."/>
            <person name="Schatz M.C."/>
            <person name="Bowers J.E."/>
            <person name="Lyons E."/>
            <person name="Wang M.L."/>
            <person name="Chen J."/>
            <person name="Biggers E."/>
            <person name="Zhang J."/>
            <person name="Huang L."/>
            <person name="Zhang L."/>
            <person name="Miao W."/>
            <person name="Zhang J."/>
            <person name="Ye Z."/>
            <person name="Miao C."/>
            <person name="Lin Z."/>
            <person name="Wang H."/>
            <person name="Zhou H."/>
            <person name="Yim W.C."/>
            <person name="Priest H.D."/>
            <person name="Zheng C."/>
            <person name="Woodhouse M."/>
            <person name="Edger P.P."/>
            <person name="Guyot R."/>
            <person name="Guo H.B."/>
            <person name="Guo H."/>
            <person name="Zheng G."/>
            <person name="Singh R."/>
            <person name="Sharma A."/>
            <person name="Min X."/>
            <person name="Zheng Y."/>
            <person name="Lee H."/>
            <person name="Gurtowski J."/>
            <person name="Sedlazeck F.J."/>
            <person name="Harkess A."/>
            <person name="McKain M.R."/>
            <person name="Liao Z."/>
            <person name="Fang J."/>
            <person name="Liu J."/>
            <person name="Zhang X."/>
            <person name="Zhang Q."/>
            <person name="Hu W."/>
            <person name="Qin Y."/>
            <person name="Wang K."/>
            <person name="Chen L.Y."/>
            <person name="Shirley N."/>
            <person name="Lin Y.R."/>
            <person name="Liu L.Y."/>
            <person name="Hernandez A.G."/>
            <person name="Wright C.L."/>
            <person name="Bulone V."/>
            <person name="Tuskan G.A."/>
            <person name="Heath K."/>
            <person name="Zee F."/>
            <person name="Moore P.H."/>
            <person name="Sunkar R."/>
            <person name="Leebens-Mack J.H."/>
            <person name="Mockler T."/>
            <person name="Bennetzen J.L."/>
            <person name="Freeling M."/>
            <person name="Sankoff D."/>
            <person name="Paterson A.H."/>
            <person name="Zhu X."/>
            <person name="Yang X."/>
            <person name="Smith J.A."/>
            <person name="Cushman J.C."/>
            <person name="Paull R.E."/>
            <person name="Yu Q."/>
        </authorList>
    </citation>
    <scope>NUCLEOTIDE SEQUENCE [LARGE SCALE GENOMIC DNA]</scope>
    <source>
        <strain evidence="2">cv. F153</strain>
    </source>
</reference>
<name>A0A6P5HKL7_ANACO</name>
<dbReference type="PANTHER" id="PTHR46148">
    <property type="entry name" value="CHROMO DOMAIN-CONTAINING PROTEIN"/>
    <property type="match status" value="1"/>
</dbReference>